<protein>
    <recommendedName>
        <fullName evidence="2">Inclusion body clearance protein IML2</fullName>
    </recommendedName>
    <alternativeName>
        <fullName evidence="3">Inclusion body clearance protein iml2</fullName>
    </alternativeName>
</protein>
<dbReference type="GO" id="GO:0005741">
    <property type="term" value="C:mitochondrial outer membrane"/>
    <property type="evidence" value="ECO:0007669"/>
    <property type="project" value="TreeGrafter"/>
</dbReference>
<gene>
    <name evidence="7" type="ORF">NKR19_g7446</name>
</gene>
<comment type="subunit">
    <text evidence="1">Interacts with lipid droplet proteins.</text>
</comment>
<feature type="compositionally biased region" description="Polar residues" evidence="5">
    <location>
        <begin position="1"/>
        <end position="18"/>
    </location>
</feature>
<evidence type="ECO:0000313" key="7">
    <source>
        <dbReference type="EMBL" id="KAJ9139330.1"/>
    </source>
</evidence>
<evidence type="ECO:0000256" key="6">
    <source>
        <dbReference type="SAM" id="Phobius"/>
    </source>
</evidence>
<accession>A0AA38RK17</accession>
<name>A0AA38RK17_9PEZI</name>
<comment type="function">
    <text evidence="4">Inclusion body (IB) resident protein that interacts strongly with lipid droplet (LD) proteins. Involved in LD-mediated IB clearing after protein folding stress, probably by enabling access to the IBs of an LD-stored soluble sterol derivative that acts as a chaperone in inclusion clearing.</text>
</comment>
<keyword evidence="6" id="KW-0472">Membrane</keyword>
<feature type="region of interest" description="Disordered" evidence="5">
    <location>
        <begin position="1"/>
        <end position="24"/>
    </location>
</feature>
<feature type="transmembrane region" description="Helical" evidence="6">
    <location>
        <begin position="367"/>
        <end position="387"/>
    </location>
</feature>
<feature type="region of interest" description="Disordered" evidence="5">
    <location>
        <begin position="218"/>
        <end position="303"/>
    </location>
</feature>
<evidence type="ECO:0000313" key="8">
    <source>
        <dbReference type="Proteomes" id="UP001174691"/>
    </source>
</evidence>
<feature type="compositionally biased region" description="Low complexity" evidence="5">
    <location>
        <begin position="271"/>
        <end position="285"/>
    </location>
</feature>
<evidence type="ECO:0000256" key="3">
    <source>
        <dbReference type="ARBA" id="ARBA00019539"/>
    </source>
</evidence>
<dbReference type="PANTHER" id="PTHR31859">
    <property type="entry name" value="TETRATRICOPEPTIDE REPEAT PROTEIN 39 FAMILY MEMBER"/>
    <property type="match status" value="1"/>
</dbReference>
<keyword evidence="6" id="KW-1133">Transmembrane helix</keyword>
<reference evidence="7" key="1">
    <citation type="submission" date="2022-07" db="EMBL/GenBank/DDBJ databases">
        <title>Fungi with potential for degradation of polypropylene.</title>
        <authorList>
            <person name="Gostincar C."/>
        </authorList>
    </citation>
    <scope>NUCLEOTIDE SEQUENCE</scope>
    <source>
        <strain evidence="7">EXF-13287</strain>
    </source>
</reference>
<dbReference type="PANTHER" id="PTHR31859:SF1">
    <property type="entry name" value="TETRATRICOPEPTIDE REPEAT PROTEIN 39C"/>
    <property type="match status" value="1"/>
</dbReference>
<keyword evidence="6" id="KW-0812">Transmembrane</keyword>
<dbReference type="EMBL" id="JANBVN010000130">
    <property type="protein sequence ID" value="KAJ9139330.1"/>
    <property type="molecule type" value="Genomic_DNA"/>
</dbReference>
<evidence type="ECO:0000256" key="4">
    <source>
        <dbReference type="ARBA" id="ARBA00043897"/>
    </source>
</evidence>
<evidence type="ECO:0000256" key="2">
    <source>
        <dbReference type="ARBA" id="ARBA00018424"/>
    </source>
</evidence>
<dbReference type="AlphaFoldDB" id="A0AA38RK17"/>
<proteinExistence type="predicted"/>
<keyword evidence="8" id="KW-1185">Reference proteome</keyword>
<organism evidence="7 8">
    <name type="scientific">Coniochaeta hoffmannii</name>
    <dbReference type="NCBI Taxonomy" id="91930"/>
    <lineage>
        <taxon>Eukaryota</taxon>
        <taxon>Fungi</taxon>
        <taxon>Dikarya</taxon>
        <taxon>Ascomycota</taxon>
        <taxon>Pezizomycotina</taxon>
        <taxon>Sordariomycetes</taxon>
        <taxon>Sordariomycetidae</taxon>
        <taxon>Coniochaetales</taxon>
        <taxon>Coniochaetaceae</taxon>
        <taxon>Coniochaeta</taxon>
    </lineage>
</organism>
<dbReference type="InterPro" id="IPR019412">
    <property type="entry name" value="IML2/TPR_39"/>
</dbReference>
<evidence type="ECO:0000256" key="5">
    <source>
        <dbReference type="SAM" id="MobiDB-lite"/>
    </source>
</evidence>
<dbReference type="Pfam" id="PF10300">
    <property type="entry name" value="Iml2-TPR_39"/>
    <property type="match status" value="1"/>
</dbReference>
<dbReference type="GO" id="GO:0005634">
    <property type="term" value="C:nucleus"/>
    <property type="evidence" value="ECO:0007669"/>
    <property type="project" value="TreeGrafter"/>
</dbReference>
<feature type="transmembrane region" description="Helical" evidence="6">
    <location>
        <begin position="324"/>
        <end position="347"/>
    </location>
</feature>
<dbReference type="GO" id="GO:0005829">
    <property type="term" value="C:cytosol"/>
    <property type="evidence" value="ECO:0007669"/>
    <property type="project" value="TreeGrafter"/>
</dbReference>
<comment type="caution">
    <text evidence="7">The sequence shown here is derived from an EMBL/GenBank/DDBJ whole genome shotgun (WGS) entry which is preliminary data.</text>
</comment>
<dbReference type="Proteomes" id="UP001174691">
    <property type="component" value="Unassembled WGS sequence"/>
</dbReference>
<evidence type="ECO:0000256" key="1">
    <source>
        <dbReference type="ARBA" id="ARBA00011408"/>
    </source>
</evidence>
<sequence length="780" mass="85734">MTTLRSLLRGSPSTSSKAPGSPVKQTHLEGAATLDASKTTPANAAIQQEFSDIEDAMAAAELIMNDDIAGAEARFKARNATSSFHQLGLGVATFMTSILGFEKDVMAEAAVRLSESESRSWDDMKKAQKEAQRSSGGWFGRGSTAADAGASSIYPPGSEFALVNAESQLMNAVVAVMHESVTEGIKGFYKLRKAFLTLDAIMEAEIKYVNRVKNGDVSRPATAAQNPRISEDMMPGSFDDAEFAGYDGPRDSSSDDDFADAASVQHPQTPQSQSSSRSQRSSLSQNTTPNSKPRRPIPAASQASDDLFTTPVDIFIHSGANMCFGILLLIVSMVPPAFSRLLSVLGFRGDRDRGVAMLWESTRAPNINGAIAGLVLLAYYNALLGFADILPDDRDVAQLADGEDGEGEIVGYPRERCEALLAAMTARYPESRLWKVQEARELANNRQLERAVAVLAANGDSKMKQIAALNAFELSLDTLFTMRWEGARDGFLRCLELNKWSHSVYYYLIGCAELEMYRDAHHRVRELSSAPLAVGEGVVEAARTEARKHKKAAEEYFRKSPTVAGRKKFLAKQMPLEVLVIRKLQKWEERAAALGIDLADAPVVSPAMEMVYLWNGSKRMTEHLLEEARAYGSLDRCTMSAEQRVRVLDEEKDEMAIWAVAEAALLRSLGMTDEAREVLGPVLGTDRNIFKGPTRDDYILPSAHYEVAAAAWRDACEPRKWPSTEGDEAVDAFRKQKSEECLAYLEKNAKWESYVLDGRFGMRIQAGIDSVKWLKGKKGW</sequence>